<name>A0A498I8Q2_MALDO</name>
<dbReference type="Gene3D" id="1.10.510.10">
    <property type="entry name" value="Transferase(Phosphotransferase) domain 1"/>
    <property type="match status" value="1"/>
</dbReference>
<dbReference type="PANTHER" id="PTHR24361:SF769">
    <property type="entry name" value="MITOGEN-ACTIVATED PROTEIN KINASE KINASE 7-RELATED"/>
    <property type="match status" value="1"/>
</dbReference>
<dbReference type="Pfam" id="PF00069">
    <property type="entry name" value="Pkinase"/>
    <property type="match status" value="1"/>
</dbReference>
<proteinExistence type="predicted"/>
<organism evidence="2 3">
    <name type="scientific">Malus domestica</name>
    <name type="common">Apple</name>
    <name type="synonym">Pyrus malus</name>
    <dbReference type="NCBI Taxonomy" id="3750"/>
    <lineage>
        <taxon>Eukaryota</taxon>
        <taxon>Viridiplantae</taxon>
        <taxon>Streptophyta</taxon>
        <taxon>Embryophyta</taxon>
        <taxon>Tracheophyta</taxon>
        <taxon>Spermatophyta</taxon>
        <taxon>Magnoliopsida</taxon>
        <taxon>eudicotyledons</taxon>
        <taxon>Gunneridae</taxon>
        <taxon>Pentapetalae</taxon>
        <taxon>rosids</taxon>
        <taxon>fabids</taxon>
        <taxon>Rosales</taxon>
        <taxon>Rosaceae</taxon>
        <taxon>Amygdaloideae</taxon>
        <taxon>Maleae</taxon>
        <taxon>Malus</taxon>
    </lineage>
</organism>
<evidence type="ECO:0000313" key="2">
    <source>
        <dbReference type="EMBL" id="RXH78435.1"/>
    </source>
</evidence>
<comment type="caution">
    <text evidence="2">The sequence shown here is derived from an EMBL/GenBank/DDBJ whole genome shotgun (WGS) entry which is preliminary data.</text>
</comment>
<dbReference type="SUPFAM" id="SSF56112">
    <property type="entry name" value="Protein kinase-like (PK-like)"/>
    <property type="match status" value="1"/>
</dbReference>
<dbReference type="InterPro" id="IPR011009">
    <property type="entry name" value="Kinase-like_dom_sf"/>
</dbReference>
<evidence type="ECO:0000259" key="1">
    <source>
        <dbReference type="PROSITE" id="PS50011"/>
    </source>
</evidence>
<dbReference type="GO" id="GO:0005737">
    <property type="term" value="C:cytoplasm"/>
    <property type="evidence" value="ECO:0007669"/>
    <property type="project" value="TreeGrafter"/>
</dbReference>
<reference evidence="2 3" key="1">
    <citation type="submission" date="2018-10" db="EMBL/GenBank/DDBJ databases">
        <title>A high-quality apple genome assembly.</title>
        <authorList>
            <person name="Hu J."/>
        </authorList>
    </citation>
    <scope>NUCLEOTIDE SEQUENCE [LARGE SCALE GENOMIC DNA]</scope>
    <source>
        <strain evidence="3">cv. HFTH1</strain>
        <tissue evidence="2">Young leaf</tissue>
    </source>
</reference>
<protein>
    <recommendedName>
        <fullName evidence="1">Protein kinase domain-containing protein</fullName>
    </recommendedName>
</protein>
<dbReference type="GO" id="GO:0004674">
    <property type="term" value="F:protein serine/threonine kinase activity"/>
    <property type="evidence" value="ECO:0007669"/>
    <property type="project" value="TreeGrafter"/>
</dbReference>
<dbReference type="PROSITE" id="PS50011">
    <property type="entry name" value="PROTEIN_KINASE_DOM"/>
    <property type="match status" value="1"/>
</dbReference>
<dbReference type="Proteomes" id="UP000290289">
    <property type="component" value="Chromosome 13"/>
</dbReference>
<accession>A0A498I8Q2</accession>
<feature type="domain" description="Protein kinase" evidence="1">
    <location>
        <begin position="1"/>
        <end position="176"/>
    </location>
</feature>
<dbReference type="PANTHER" id="PTHR24361">
    <property type="entry name" value="MITOGEN-ACTIVATED KINASE KINASE KINASE"/>
    <property type="match status" value="1"/>
</dbReference>
<dbReference type="STRING" id="3750.A0A498I8Q2"/>
<dbReference type="InterPro" id="IPR053235">
    <property type="entry name" value="Ser_Thr_kinase"/>
</dbReference>
<dbReference type="EMBL" id="RDQH01000339">
    <property type="protein sequence ID" value="RXH78435.1"/>
    <property type="molecule type" value="Genomic_DNA"/>
</dbReference>
<dbReference type="AlphaFoldDB" id="A0A498I8Q2"/>
<keyword evidence="3" id="KW-1185">Reference proteome</keyword>
<evidence type="ECO:0000313" key="3">
    <source>
        <dbReference type="Proteomes" id="UP000290289"/>
    </source>
</evidence>
<dbReference type="InterPro" id="IPR000719">
    <property type="entry name" value="Prot_kinase_dom"/>
</dbReference>
<gene>
    <name evidence="2" type="ORF">DVH24_001953</name>
</gene>
<dbReference type="GO" id="GO:0005524">
    <property type="term" value="F:ATP binding"/>
    <property type="evidence" value="ECO:0007669"/>
    <property type="project" value="InterPro"/>
</dbReference>
<sequence>MALIRRRQLKSLAPLSDHRLRFSLPLHPPELIAAANYSSASISVADLETLELLGQGNGGKVYKLLGDIKILMEFMDSGTLETLLIDNGAFSEAKLAHVPRQVLSDRNYLHTHNITHRANLLVNTNMEVKIPDFGVSKIVLLTSDGACSSPIGQSPDWPSLMLAICFGEPPSLPAGA</sequence>